<feature type="domain" description="C2H2-type" evidence="6">
    <location>
        <begin position="505"/>
        <end position="532"/>
    </location>
</feature>
<evidence type="ECO:0000313" key="7">
    <source>
        <dbReference type="RefSeq" id="XP_028128734.1"/>
    </source>
</evidence>
<feature type="domain" description="C2H2-type" evidence="6">
    <location>
        <begin position="138"/>
        <end position="165"/>
    </location>
</feature>
<proteinExistence type="predicted"/>
<dbReference type="GO" id="GO:0043565">
    <property type="term" value="F:sequence-specific DNA binding"/>
    <property type="evidence" value="ECO:0007669"/>
    <property type="project" value="UniProtKB-ARBA"/>
</dbReference>
<feature type="domain" description="C2H2-type" evidence="6">
    <location>
        <begin position="413"/>
        <end position="440"/>
    </location>
</feature>
<dbReference type="SMART" id="SM00355">
    <property type="entry name" value="ZnF_C2H2"/>
    <property type="match status" value="23"/>
</dbReference>
<feature type="domain" description="C2H2-type" evidence="6">
    <location>
        <begin position="533"/>
        <end position="560"/>
    </location>
</feature>
<feature type="domain" description="C2H2-type" evidence="6">
    <location>
        <begin position="473"/>
        <end position="498"/>
    </location>
</feature>
<organism evidence="7">
    <name type="scientific">Diabrotica virgifera virgifera</name>
    <name type="common">western corn rootworm</name>
    <dbReference type="NCBI Taxonomy" id="50390"/>
    <lineage>
        <taxon>Eukaryota</taxon>
        <taxon>Metazoa</taxon>
        <taxon>Ecdysozoa</taxon>
        <taxon>Arthropoda</taxon>
        <taxon>Hexapoda</taxon>
        <taxon>Insecta</taxon>
        <taxon>Pterygota</taxon>
        <taxon>Neoptera</taxon>
        <taxon>Endopterygota</taxon>
        <taxon>Coleoptera</taxon>
        <taxon>Polyphaga</taxon>
        <taxon>Cucujiformia</taxon>
        <taxon>Chrysomeloidea</taxon>
        <taxon>Chrysomelidae</taxon>
        <taxon>Galerucinae</taxon>
        <taxon>Diabroticina</taxon>
        <taxon>Diabroticites</taxon>
        <taxon>Diabrotica</taxon>
    </lineage>
</organism>
<dbReference type="GO" id="GO:0045893">
    <property type="term" value="P:positive regulation of DNA-templated transcription"/>
    <property type="evidence" value="ECO:0007669"/>
    <property type="project" value="UniProtKB-ARBA"/>
</dbReference>
<evidence type="ECO:0000256" key="1">
    <source>
        <dbReference type="ARBA" id="ARBA00022723"/>
    </source>
</evidence>
<feature type="domain" description="C2H2-type" evidence="6">
    <location>
        <begin position="233"/>
        <end position="260"/>
    </location>
</feature>
<feature type="domain" description="C2H2-type" evidence="6">
    <location>
        <begin position="764"/>
        <end position="791"/>
    </location>
</feature>
<dbReference type="PANTHER" id="PTHR24379:SF121">
    <property type="entry name" value="C2H2-TYPE DOMAIN-CONTAINING PROTEIN"/>
    <property type="match status" value="1"/>
</dbReference>
<feature type="domain" description="C2H2-type" evidence="6">
    <location>
        <begin position="820"/>
        <end position="847"/>
    </location>
</feature>
<keyword evidence="2" id="KW-0677">Repeat</keyword>
<evidence type="ECO:0000256" key="3">
    <source>
        <dbReference type="ARBA" id="ARBA00022771"/>
    </source>
</evidence>
<feature type="domain" description="C2H2-type" evidence="6">
    <location>
        <begin position="261"/>
        <end position="288"/>
    </location>
</feature>
<dbReference type="InParanoid" id="A0A6P7EZL7"/>
<name>A0A6P7EZL7_DIAVI</name>
<feature type="domain" description="C2H2-type" evidence="6">
    <location>
        <begin position="669"/>
        <end position="696"/>
    </location>
</feature>
<dbReference type="OrthoDB" id="8300205at2759"/>
<dbReference type="InterPro" id="IPR013087">
    <property type="entry name" value="Znf_C2H2_type"/>
</dbReference>
<dbReference type="Gene3D" id="3.30.160.60">
    <property type="entry name" value="Classic Zinc Finger"/>
    <property type="match status" value="14"/>
</dbReference>
<dbReference type="PANTHER" id="PTHR24379">
    <property type="entry name" value="KRAB AND ZINC FINGER DOMAIN-CONTAINING"/>
    <property type="match status" value="1"/>
</dbReference>
<evidence type="ECO:0000256" key="4">
    <source>
        <dbReference type="ARBA" id="ARBA00022833"/>
    </source>
</evidence>
<keyword evidence="4" id="KW-0862">Zinc</keyword>
<feature type="domain" description="C2H2-type" evidence="6">
    <location>
        <begin position="792"/>
        <end position="819"/>
    </location>
</feature>
<reference evidence="7" key="1">
    <citation type="submission" date="2025-08" db="UniProtKB">
        <authorList>
            <consortium name="RefSeq"/>
        </authorList>
    </citation>
    <scope>IDENTIFICATION</scope>
    <source>
        <tissue evidence="7">Whole insect</tissue>
    </source>
</reference>
<feature type="domain" description="C2H2-type" evidence="6">
    <location>
        <begin position="166"/>
        <end position="189"/>
    </location>
</feature>
<sequence>MTTKPASYLFSVQKSPPEKSRESVCMLRESDIDEFICVTDKKGAKPEKAKRRRGMRDILAKMTAEEYESYIVKPVNSDKPLKCKKCSITFMNNVEKGLHSIKHNKKGFYECHVCGDFKHQNKQAFDIHIREHDGIKKFKCPICDKQFTTIRPAYEHQYSHGKETPFECNICGKKFHTSVSARNHKIEAHYEMLTGQKYEKFDCKICNKHYANHSGLAHHNFRHHKELCKQMPALCDICGKSFSTKSQMMNHKLTHTQETSYSCQLCSKKFTRAAGLKQHQLVHTGEKSAKHKFVDVSIKKEDEVMDMNKYLDVMLKKEEKPIKRKPEGRMKDILRKMSPKEYETYCVQPAAPEEPLNCKECPLRFFNNIELGFHSIKHSDKGHYECHVCGRYTSPDKRAFDIHIRQHEGIKKYKCRICNKQFTSIRPAYEHQYFHGKEKTFECDICKQKFHTSLSVKNHKAKAHHEMLIKKEYDCKICNKHYANHSGLAHHNFRHHKELCKRMPSLCDICGKDFSAKAQLRKHKRTHQTEPEYSCQICSKKFTQPAGLKLHQSVHTGEKKIKFEFVDVTIKKEESPLKKKKRTRRVLMKAIREKMTDEEYEVYVVQPATSEKPLTCEKCPSVFTNHVEKGLHSILHKGFYECHVCGDYANQNKQAFDVHIREHEGIKKFKCPICNKQFTTFRPAYQHQFLHNNEKPFKCDICQQAFRTSISATTHKAQAHYEMLNGEKNQKLHCKICNKDYGTRSGINEHNLRYHKELSTITPALCDICGKDFPSKAVMRRHKNSHSKEGPFSCEVCSKKFTYKQSLKNHQSAHTGEQKYECNQCGKKFPFSAAYKYHMKIHSGEKPFACGICGKKAISAGNLKLHMKSHGPLNSSKSID</sequence>
<evidence type="ECO:0000256" key="5">
    <source>
        <dbReference type="PROSITE-ProRule" id="PRU00042"/>
    </source>
</evidence>
<dbReference type="FunFam" id="3.30.160.60:FF:001732">
    <property type="entry name" value="Zgc:162936"/>
    <property type="match status" value="1"/>
</dbReference>
<dbReference type="AlphaFoldDB" id="A0A6P7EZL7"/>
<dbReference type="InterPro" id="IPR036236">
    <property type="entry name" value="Znf_C2H2_sf"/>
</dbReference>
<dbReference type="SUPFAM" id="SSF57667">
    <property type="entry name" value="beta-beta-alpha zinc fingers"/>
    <property type="match status" value="10"/>
</dbReference>
<dbReference type="Pfam" id="PF00096">
    <property type="entry name" value="zf-C2H2"/>
    <property type="match status" value="7"/>
</dbReference>
<dbReference type="PROSITE" id="PS00028">
    <property type="entry name" value="ZINC_FINGER_C2H2_1"/>
    <property type="match status" value="16"/>
</dbReference>
<dbReference type="Pfam" id="PF13912">
    <property type="entry name" value="zf-C2H2_6"/>
    <property type="match status" value="1"/>
</dbReference>
<dbReference type="FunFam" id="3.30.160.60:FF:000065">
    <property type="entry name" value="B-cell CLL/lymphoma 6, member B"/>
    <property type="match status" value="1"/>
</dbReference>
<accession>A0A6P7EZL7</accession>
<dbReference type="FunFam" id="3.30.160.60:FF:000100">
    <property type="entry name" value="Zinc finger 45-like"/>
    <property type="match status" value="2"/>
</dbReference>
<keyword evidence="1" id="KW-0479">Metal-binding</keyword>
<protein>
    <submittedName>
        <fullName evidence="7">Zinc finger protein 493-like</fullName>
    </submittedName>
</protein>
<evidence type="ECO:0000259" key="6">
    <source>
        <dbReference type="PROSITE" id="PS50157"/>
    </source>
</evidence>
<feature type="domain" description="C2H2-type" evidence="6">
    <location>
        <begin position="201"/>
        <end position="226"/>
    </location>
</feature>
<dbReference type="PROSITE" id="PS50157">
    <property type="entry name" value="ZINC_FINGER_C2H2_2"/>
    <property type="match status" value="14"/>
</dbReference>
<dbReference type="GO" id="GO:0005634">
    <property type="term" value="C:nucleus"/>
    <property type="evidence" value="ECO:0007669"/>
    <property type="project" value="UniProtKB-ARBA"/>
</dbReference>
<dbReference type="FunFam" id="3.30.160.60:FF:000446">
    <property type="entry name" value="Zinc finger protein"/>
    <property type="match status" value="1"/>
</dbReference>
<dbReference type="FunFam" id="3.30.160.60:FF:002343">
    <property type="entry name" value="Zinc finger protein 33A"/>
    <property type="match status" value="1"/>
</dbReference>
<keyword evidence="3 5" id="KW-0863">Zinc-finger</keyword>
<dbReference type="RefSeq" id="XP_028128734.1">
    <property type="nucleotide sequence ID" value="XM_028272933.1"/>
</dbReference>
<evidence type="ECO:0000256" key="2">
    <source>
        <dbReference type="ARBA" id="ARBA00022737"/>
    </source>
</evidence>
<feature type="domain" description="C2H2-type" evidence="6">
    <location>
        <begin position="848"/>
        <end position="870"/>
    </location>
</feature>
<dbReference type="GO" id="GO:0008270">
    <property type="term" value="F:zinc ion binding"/>
    <property type="evidence" value="ECO:0007669"/>
    <property type="project" value="UniProtKB-KW"/>
</dbReference>
<gene>
    <name evidence="7" type="primary">LOC114325006</name>
</gene>
<dbReference type="GO" id="GO:0005694">
    <property type="term" value="C:chromosome"/>
    <property type="evidence" value="ECO:0007669"/>
    <property type="project" value="UniProtKB-ARBA"/>
</dbReference>